<dbReference type="HOGENOM" id="CLU_045011_13_2_9"/>
<reference evidence="1" key="1">
    <citation type="submission" date="2009-12" db="EMBL/GenBank/DDBJ databases">
        <authorList>
            <person name="Weinstock G."/>
            <person name="Sodergren E."/>
            <person name="Clifton S."/>
            <person name="Fulton L."/>
            <person name="Fulton B."/>
            <person name="Courtney L."/>
            <person name="Fronick C."/>
            <person name="Harrison M."/>
            <person name="Strong C."/>
            <person name="Farmer C."/>
            <person name="Delahaunty K."/>
            <person name="Markovic C."/>
            <person name="Hall O."/>
            <person name="Minx P."/>
            <person name="Tomlinson C."/>
            <person name="Mitreva M."/>
            <person name="Nelson J."/>
            <person name="Hou S."/>
            <person name="Wollam A."/>
            <person name="Pepin K.H."/>
            <person name="Johnson M."/>
            <person name="Bhonagiri V."/>
            <person name="Nash W.E."/>
            <person name="Warren W."/>
            <person name="Chinwalla A."/>
            <person name="Mardis E.R."/>
            <person name="Wilson R.K."/>
        </authorList>
    </citation>
    <scope>NUCLEOTIDE SEQUENCE [LARGE SCALE GENOMIC DNA]</scope>
    <source>
        <strain evidence="1">DSM 15176</strain>
    </source>
</reference>
<dbReference type="GO" id="GO:0016787">
    <property type="term" value="F:hydrolase activity"/>
    <property type="evidence" value="ECO:0007669"/>
    <property type="project" value="UniProtKB-KW"/>
</dbReference>
<dbReference type="EMBL" id="ACBY02000026">
    <property type="protein sequence ID" value="EFB75433.1"/>
    <property type="molecule type" value="Genomic_DNA"/>
</dbReference>
<dbReference type="InterPro" id="IPR006439">
    <property type="entry name" value="HAD-SF_hydro_IA"/>
</dbReference>
<protein>
    <submittedName>
        <fullName evidence="1">HAD hydrolase, family IA, variant 3</fullName>
    </submittedName>
</protein>
<dbReference type="PANTHER" id="PTHR18901">
    <property type="entry name" value="2-DEOXYGLUCOSE-6-PHOSPHATE PHOSPHATASE 2"/>
    <property type="match status" value="1"/>
</dbReference>
<dbReference type="InterPro" id="IPR023198">
    <property type="entry name" value="PGP-like_dom2"/>
</dbReference>
<sequence length="235" mass="26211">MGVRKTVLRDGKDGTCMVKGVIFDMDGLMFDTERLWDTLWEPACEALGVSMPADTESFYASGRGLAGQYLIDHVKEYFPGVDPRRMLDKVWQIGNERFAQGVPCKPGLKELLELLESRGMPRIVASSSPRNMIEQNLQTTGTARYFHDIVCGADVQRSKPAPDIFLEAARRLGLDIHDCLVLEDSFNGVRAGHAAGAVTVMVPDLAQPDAEIRQLYTCCCHDLYEVRDLMLQDKL</sequence>
<dbReference type="eggNOG" id="COG0637">
    <property type="taxonomic scope" value="Bacteria"/>
</dbReference>
<dbReference type="InterPro" id="IPR036412">
    <property type="entry name" value="HAD-like_sf"/>
</dbReference>
<dbReference type="OrthoDB" id="9797743at2"/>
<evidence type="ECO:0000313" key="2">
    <source>
        <dbReference type="Proteomes" id="UP000003438"/>
    </source>
</evidence>
<dbReference type="InterPro" id="IPR023214">
    <property type="entry name" value="HAD_sf"/>
</dbReference>
<dbReference type="Gene3D" id="1.10.150.240">
    <property type="entry name" value="Putative phosphatase, domain 2"/>
    <property type="match status" value="1"/>
</dbReference>
<dbReference type="SFLD" id="SFLDG01135">
    <property type="entry name" value="C1.5.6:_HAD__Beta-PGM__Phospha"/>
    <property type="match status" value="1"/>
</dbReference>
<dbReference type="NCBIfam" id="TIGR01509">
    <property type="entry name" value="HAD-SF-IA-v3"/>
    <property type="match status" value="1"/>
</dbReference>
<comment type="caution">
    <text evidence="1">The sequence shown here is derived from an EMBL/GenBank/DDBJ whole genome shotgun (WGS) entry which is preliminary data.</text>
</comment>
<dbReference type="Proteomes" id="UP000003438">
    <property type="component" value="Unassembled WGS sequence"/>
</dbReference>
<dbReference type="InterPro" id="IPR041492">
    <property type="entry name" value="HAD_2"/>
</dbReference>
<keyword evidence="2" id="KW-1185">Reference proteome</keyword>
<keyword evidence="1" id="KW-0378">Hydrolase</keyword>
<dbReference type="SUPFAM" id="SSF56784">
    <property type="entry name" value="HAD-like"/>
    <property type="match status" value="1"/>
</dbReference>
<dbReference type="SFLD" id="SFLDS00003">
    <property type="entry name" value="Haloacid_Dehalogenase"/>
    <property type="match status" value="1"/>
</dbReference>
<accession>D1PPH1</accession>
<dbReference type="STRING" id="411471.SUBVAR_06286"/>
<proteinExistence type="predicted"/>
<gene>
    <name evidence="1" type="ORF">SUBVAR_06286</name>
</gene>
<name>D1PPH1_9FIRM</name>
<dbReference type="SFLD" id="SFLDG01129">
    <property type="entry name" value="C1.5:_HAD__Beta-PGM__Phosphata"/>
    <property type="match status" value="1"/>
</dbReference>
<dbReference type="AlphaFoldDB" id="D1PPH1"/>
<dbReference type="Pfam" id="PF13419">
    <property type="entry name" value="HAD_2"/>
    <property type="match status" value="1"/>
</dbReference>
<organism evidence="1 2">
    <name type="scientific">Subdoligranulum variabile DSM 15176</name>
    <dbReference type="NCBI Taxonomy" id="411471"/>
    <lineage>
        <taxon>Bacteria</taxon>
        <taxon>Bacillati</taxon>
        <taxon>Bacillota</taxon>
        <taxon>Clostridia</taxon>
        <taxon>Eubacteriales</taxon>
        <taxon>Oscillospiraceae</taxon>
        <taxon>Subdoligranulum</taxon>
    </lineage>
</organism>
<dbReference type="Gene3D" id="3.40.50.1000">
    <property type="entry name" value="HAD superfamily/HAD-like"/>
    <property type="match status" value="1"/>
</dbReference>
<dbReference type="PANTHER" id="PTHR18901:SF38">
    <property type="entry name" value="PSEUDOURIDINE-5'-PHOSPHATASE"/>
    <property type="match status" value="1"/>
</dbReference>
<evidence type="ECO:0000313" key="1">
    <source>
        <dbReference type="EMBL" id="EFB75433.1"/>
    </source>
</evidence>